<name>A0A4V5P978_MONMO</name>
<evidence type="ECO:0000256" key="1">
    <source>
        <dbReference type="SAM" id="MobiDB-lite"/>
    </source>
</evidence>
<dbReference type="EMBL" id="RWIC01000550">
    <property type="protein sequence ID" value="TKC42410.1"/>
    <property type="molecule type" value="Genomic_DNA"/>
</dbReference>
<evidence type="ECO:0000313" key="3">
    <source>
        <dbReference type="Proteomes" id="UP000308365"/>
    </source>
</evidence>
<accession>A0A4V5P978</accession>
<gene>
    <name evidence="2" type="ORF">EI555_002467</name>
</gene>
<proteinExistence type="predicted"/>
<dbReference type="AlphaFoldDB" id="A0A4V5P978"/>
<feature type="region of interest" description="Disordered" evidence="1">
    <location>
        <begin position="91"/>
        <end position="113"/>
    </location>
</feature>
<comment type="caution">
    <text evidence="2">The sequence shown here is derived from an EMBL/GenBank/DDBJ whole genome shotgun (WGS) entry which is preliminary data.</text>
</comment>
<organism evidence="2 3">
    <name type="scientific">Monodon monoceros</name>
    <name type="common">Narwhal</name>
    <name type="synonym">Ceratodon monodon</name>
    <dbReference type="NCBI Taxonomy" id="40151"/>
    <lineage>
        <taxon>Eukaryota</taxon>
        <taxon>Metazoa</taxon>
        <taxon>Chordata</taxon>
        <taxon>Craniata</taxon>
        <taxon>Vertebrata</taxon>
        <taxon>Euteleostomi</taxon>
        <taxon>Mammalia</taxon>
        <taxon>Eutheria</taxon>
        <taxon>Laurasiatheria</taxon>
        <taxon>Artiodactyla</taxon>
        <taxon>Whippomorpha</taxon>
        <taxon>Cetacea</taxon>
        <taxon>Odontoceti</taxon>
        <taxon>Monodontidae</taxon>
        <taxon>Monodon</taxon>
    </lineage>
</organism>
<protein>
    <submittedName>
        <fullName evidence="2">Uncharacterized protein</fullName>
    </submittedName>
</protein>
<sequence length="258" mass="27606">MVLMRTRTPGPGRQCSEFCRSPTPAPLLLARGEFGYPSGCFVPFLWSELEGFTVLLRSGNVFASSASAVACNVGAPACTLTDHVVGAGPERVGRGGALGTDREGLRDSRGEAGAGAGLREVTEWAGPRGGSRESELCPAGAGLADRVGARLGRAVASRLTVRAGLGSGRHHRMTERARLEPGRGFNESCEGSAGRTNWARGRPRAERLRRSLRLQKRFLDWSLLDLRVFARRPPSLRCRPGTFMLALPVALKAAVSRN</sequence>
<feature type="non-terminal residue" evidence="2">
    <location>
        <position position="258"/>
    </location>
</feature>
<reference evidence="3" key="1">
    <citation type="journal article" date="2019" name="IScience">
        <title>Narwhal Genome Reveals Long-Term Low Genetic Diversity despite Current Large Abundance Size.</title>
        <authorList>
            <person name="Westbury M.V."/>
            <person name="Petersen B."/>
            <person name="Garde E."/>
            <person name="Heide-Jorgensen M.P."/>
            <person name="Lorenzen E.D."/>
        </authorList>
    </citation>
    <scope>NUCLEOTIDE SEQUENCE [LARGE SCALE GENOMIC DNA]</scope>
</reference>
<feature type="compositionally biased region" description="Basic and acidic residues" evidence="1">
    <location>
        <begin position="100"/>
        <end position="110"/>
    </location>
</feature>
<evidence type="ECO:0000313" key="2">
    <source>
        <dbReference type="EMBL" id="TKC42410.1"/>
    </source>
</evidence>
<dbReference type="Proteomes" id="UP000308365">
    <property type="component" value="Unassembled WGS sequence"/>
</dbReference>